<evidence type="ECO:0000313" key="4">
    <source>
        <dbReference type="Proteomes" id="UP000297641"/>
    </source>
</evidence>
<organism evidence="2 4">
    <name type="scientific">Leptospira bouyouniensis</name>
    <dbReference type="NCBI Taxonomy" id="2484911"/>
    <lineage>
        <taxon>Bacteria</taxon>
        <taxon>Pseudomonadati</taxon>
        <taxon>Spirochaetota</taxon>
        <taxon>Spirochaetia</taxon>
        <taxon>Leptospirales</taxon>
        <taxon>Leptospiraceae</taxon>
        <taxon>Leptospira</taxon>
    </lineage>
</organism>
<dbReference type="Pfam" id="PF11220">
    <property type="entry name" value="DUF3015"/>
    <property type="match status" value="1"/>
</dbReference>
<comment type="caution">
    <text evidence="2">The sequence shown here is derived from an EMBL/GenBank/DDBJ whole genome shotgun (WGS) entry which is preliminary data.</text>
</comment>
<evidence type="ECO:0000313" key="3">
    <source>
        <dbReference type="Proteomes" id="UP000297617"/>
    </source>
</evidence>
<protein>
    <submittedName>
        <fullName evidence="2">DUF3015 domain-containing protein</fullName>
    </submittedName>
</protein>
<dbReference type="Proteomes" id="UP000297617">
    <property type="component" value="Unassembled WGS sequence"/>
</dbReference>
<accession>A0A7I0IS70</accession>
<reference evidence="1" key="1">
    <citation type="submission" date="2018-10" db="EMBL/GenBank/DDBJ databases">
        <authorList>
            <person name="Vincent A.T."/>
            <person name="Schiettekatte O."/>
            <person name="Bourhy P."/>
            <person name="Veyrier F.J."/>
            <person name="Picardeau M."/>
        </authorList>
    </citation>
    <scope>NUCLEOTIDE SEQUENCE</scope>
    <source>
        <strain evidence="1">201800295</strain>
    </source>
</reference>
<dbReference type="OrthoDB" id="334910at2"/>
<evidence type="ECO:0000313" key="2">
    <source>
        <dbReference type="EMBL" id="TGL08069.1"/>
    </source>
</evidence>
<dbReference type="RefSeq" id="WP_135740159.1">
    <property type="nucleotide sequence ID" value="NZ_RQFD01000013.1"/>
</dbReference>
<dbReference type="EMBL" id="RQFD01000013">
    <property type="protein sequence ID" value="TGK49116.1"/>
    <property type="molecule type" value="Genomic_DNA"/>
</dbReference>
<dbReference type="AlphaFoldDB" id="A0A7I0IS70"/>
<sequence length="174" mass="19061">MFSSRSIPFVFCRITTISFLILLSFQPVVAEPYGMAGCGLGSMVPVWKNDIGQILAATTNMSFSSQTFGITSGTSNCTNDGIVKKEMAQEVFIAYNEAPLELETSKGSGERIRAMASLLGCPSHALELGKLMKDNHSYLFAKSNLETETRSKEILVRLKTQIASDKNLRLVCIH</sequence>
<proteinExistence type="predicted"/>
<name>A0A7I0IS70_9LEPT</name>
<gene>
    <name evidence="1" type="ORF">EHQ10_09445</name>
    <name evidence="2" type="ORF">EHQ43_03215</name>
</gene>
<dbReference type="InterPro" id="IPR021383">
    <property type="entry name" value="DUF3015"/>
</dbReference>
<reference evidence="2 4" key="2">
    <citation type="journal article" date="2019" name="PLoS Negl. Trop. Dis.">
        <title>Revisiting the worldwide diversity of Leptospira species in the environment.</title>
        <authorList>
            <person name="Vincent A.T."/>
            <person name="Schiettekatte O."/>
            <person name="Bourhy P."/>
            <person name="Veyrier F.J."/>
            <person name="Picardeau M."/>
        </authorList>
    </citation>
    <scope>NUCLEOTIDE SEQUENCE [LARGE SCALE GENOMIC DNA]</scope>
    <source>
        <strain evidence="2 4">201800273</strain>
        <strain evidence="1">201800295</strain>
    </source>
</reference>
<keyword evidence="3" id="KW-1185">Reference proteome</keyword>
<evidence type="ECO:0000313" key="1">
    <source>
        <dbReference type="EMBL" id="TGK49116.1"/>
    </source>
</evidence>
<dbReference type="Proteomes" id="UP000297641">
    <property type="component" value="Unassembled WGS sequence"/>
</dbReference>
<dbReference type="EMBL" id="RQFT01000003">
    <property type="protein sequence ID" value="TGL08069.1"/>
    <property type="molecule type" value="Genomic_DNA"/>
</dbReference>